<comment type="caution">
    <text evidence="1">The sequence shown here is derived from an EMBL/GenBank/DDBJ whole genome shotgun (WGS) entry which is preliminary data.</text>
</comment>
<reference evidence="1" key="1">
    <citation type="submission" date="2019-11" db="EMBL/GenBank/DDBJ databases">
        <title>Nori genome reveals adaptations in red seaweeds to the harsh intertidal environment.</title>
        <authorList>
            <person name="Wang D."/>
            <person name="Mao Y."/>
        </authorList>
    </citation>
    <scope>NUCLEOTIDE SEQUENCE</scope>
    <source>
        <tissue evidence="1">Gametophyte</tissue>
    </source>
</reference>
<sequence>MGVSSPSRVPSNARFRGDPRRGPARQRSDCSMDFLSRPQKHSQDTPNVRETTPQRAPVIGQPLAVSRRLLADRLRLASLSAAAPLRPVPAYTPSGNPTSAARYCPLRVDDAYHGRPLRGHPSRRRGAGRLCCDGSRGSAAWVGDILEAGSRRGTLAAPTAAVVGVALDGVGILVLPAVAALLAASAAAAPAKAPAGFGTLEVPAVATLLGRWRCRQLPRCCSPRCRPPLLRRQLRPRLLEVGKMVPRCCSPRCRQPLLRPQSGRRRMGWGRLWWWQSLR</sequence>
<dbReference type="EMBL" id="CM020620">
    <property type="protein sequence ID" value="KAK1867538.1"/>
    <property type="molecule type" value="Genomic_DNA"/>
</dbReference>
<proteinExistence type="predicted"/>
<name>A0ACC3CCH1_PYRYE</name>
<protein>
    <submittedName>
        <fullName evidence="1">Uncharacterized protein</fullName>
    </submittedName>
</protein>
<gene>
    <name evidence="1" type="ORF">I4F81_010045</name>
</gene>
<keyword evidence="2" id="KW-1185">Reference proteome</keyword>
<dbReference type="Proteomes" id="UP000798662">
    <property type="component" value="Chromosome 3"/>
</dbReference>
<evidence type="ECO:0000313" key="1">
    <source>
        <dbReference type="EMBL" id="KAK1867538.1"/>
    </source>
</evidence>
<evidence type="ECO:0000313" key="2">
    <source>
        <dbReference type="Proteomes" id="UP000798662"/>
    </source>
</evidence>
<accession>A0ACC3CCH1</accession>
<organism evidence="1 2">
    <name type="scientific">Pyropia yezoensis</name>
    <name type="common">Susabi-nori</name>
    <name type="synonym">Porphyra yezoensis</name>
    <dbReference type="NCBI Taxonomy" id="2788"/>
    <lineage>
        <taxon>Eukaryota</taxon>
        <taxon>Rhodophyta</taxon>
        <taxon>Bangiophyceae</taxon>
        <taxon>Bangiales</taxon>
        <taxon>Bangiaceae</taxon>
        <taxon>Pyropia</taxon>
    </lineage>
</organism>